<sequence>MAISPRLNRYPKRNLSLQIENQIPKNKKKVRKTLIQSQENSGSVSEQIPKKKTLIESQENTGSVSEQIPKNKKKVKKTLIESQENPDPVSEEIPKNKKKVKKTLTEPQENSGLGSEQILIHSSTTTCAPPRKRSKDPGVRVIGGRIYSEHGKTCHQCRQKTMDFVAECKGQKKNKPCTLKFCHKCLLNRYGEEAEKVNKLEDWACPTCRGICNCSFCMKKRGHQPTGILVHTAKATGFRSVSDMLDVHGTGKESFSDENDDSIPDSKSIASPSKGKHIKKNKRKILEDSNTNENMIEESKGEGTQSNKRTKEAYLSTAENGEEKTGGMVDGVEKSHKTRENKLKKCSYPKSGVNNRKGTKGALAVSEKNSTSVKTTSKSTEDEEEKINEMDDVEQKKPKKSQGHKKTTLDRVKIHRNGVKDNLEDKPKPDVDIPLPQGIDLTTVSDIELPAKDVGPALQFLEFCYAFQEVLELKKGEPDSVLRELILGRSRRRRQYSSVVRFHVHLLSLIQKDMGEDPSSKESSWLQALGKCISESQCEFKELPSEFFDRCGDEYKNLDDEYENLDSSKRLRLLNFICDEALCTKDLRGWIDKQKEISVQRGREAKEKVHAAKDKERHLKLQMQDEIAKGILLNNGAPLSVSEHEDLVSRIKAEATKAHAEKLEAIGMLPKNEERSDAVRTEPVLLNENGLILWKLQSYSAEPNILLQDIGRMDSDVTEDKWFTYDAEQQKEVENYISFQRKKRLDSVLPNCIKSKENDHKQ</sequence>
<dbReference type="Proteomes" id="UP000554482">
    <property type="component" value="Unassembled WGS sequence"/>
</dbReference>
<feature type="compositionally biased region" description="Basic and acidic residues" evidence="10">
    <location>
        <begin position="321"/>
        <end position="343"/>
    </location>
</feature>
<keyword evidence="5" id="KW-0597">Phosphoprotein</keyword>
<comment type="caution">
    <text evidence="12">The sequence shown here is derived from an EMBL/GenBank/DDBJ whole genome shotgun (WGS) entry which is preliminary data.</text>
</comment>
<reference evidence="12 13" key="1">
    <citation type="submission" date="2020-06" db="EMBL/GenBank/DDBJ databases">
        <title>Transcriptomic and genomic resources for Thalictrum thalictroides and T. hernandezii: Facilitating candidate gene discovery in an emerging model plant lineage.</title>
        <authorList>
            <person name="Arias T."/>
            <person name="Riano-Pachon D.M."/>
            <person name="Di Stilio V.S."/>
        </authorList>
    </citation>
    <scope>NUCLEOTIDE SEQUENCE [LARGE SCALE GENOMIC DNA]</scope>
    <source>
        <strain evidence="13">cv. WT478/WT964</strain>
        <tissue evidence="12">Leaves</tissue>
    </source>
</reference>
<dbReference type="EMBL" id="JABWDY010035964">
    <property type="protein sequence ID" value="KAF5181603.1"/>
    <property type="molecule type" value="Genomic_DNA"/>
</dbReference>
<feature type="compositionally biased region" description="Low complexity" evidence="10">
    <location>
        <begin position="366"/>
        <end position="378"/>
    </location>
</feature>
<accession>A0A7J6V9G2</accession>
<dbReference type="InterPro" id="IPR018866">
    <property type="entry name" value="Znf-4CXXC_R1"/>
</dbReference>
<feature type="compositionally biased region" description="Polar residues" evidence="10">
    <location>
        <begin position="34"/>
        <end position="46"/>
    </location>
</feature>
<evidence type="ECO:0000256" key="10">
    <source>
        <dbReference type="SAM" id="MobiDB-lite"/>
    </source>
</evidence>
<keyword evidence="12" id="KW-0132">Cell division</keyword>
<organism evidence="12 13">
    <name type="scientific">Thalictrum thalictroides</name>
    <name type="common">Rue-anemone</name>
    <name type="synonym">Anemone thalictroides</name>
    <dbReference type="NCBI Taxonomy" id="46969"/>
    <lineage>
        <taxon>Eukaryota</taxon>
        <taxon>Viridiplantae</taxon>
        <taxon>Streptophyta</taxon>
        <taxon>Embryophyta</taxon>
        <taxon>Tracheophyta</taxon>
        <taxon>Spermatophyta</taxon>
        <taxon>Magnoliopsida</taxon>
        <taxon>Ranunculales</taxon>
        <taxon>Ranunculaceae</taxon>
        <taxon>Thalictroideae</taxon>
        <taxon>Thalictrum</taxon>
    </lineage>
</organism>
<feature type="region of interest" description="Disordered" evidence="10">
    <location>
        <begin position="22"/>
        <end position="115"/>
    </location>
</feature>
<gene>
    <name evidence="12" type="ORF">FRX31_028812</name>
</gene>
<evidence type="ECO:0000256" key="1">
    <source>
        <dbReference type="ARBA" id="ARBA00004123"/>
    </source>
</evidence>
<dbReference type="AlphaFoldDB" id="A0A7J6V9G2"/>
<evidence type="ECO:0000256" key="9">
    <source>
        <dbReference type="ARBA" id="ARBA00023242"/>
    </source>
</evidence>
<keyword evidence="9" id="KW-0539">Nucleus</keyword>
<keyword evidence="7" id="KW-0805">Transcription regulation</keyword>
<keyword evidence="3" id="KW-0963">Cytoplasm</keyword>
<evidence type="ECO:0000256" key="7">
    <source>
        <dbReference type="ARBA" id="ARBA00023015"/>
    </source>
</evidence>
<evidence type="ECO:0000256" key="4">
    <source>
        <dbReference type="ARBA" id="ARBA00022499"/>
    </source>
</evidence>
<keyword evidence="13" id="KW-1185">Reference proteome</keyword>
<name>A0A7J6V9G2_THATH</name>
<dbReference type="GO" id="GO:0005737">
    <property type="term" value="C:cytoplasm"/>
    <property type="evidence" value="ECO:0007669"/>
    <property type="project" value="UniProtKB-SubCell"/>
</dbReference>
<dbReference type="PROSITE" id="PS50827">
    <property type="entry name" value="DDT"/>
    <property type="match status" value="1"/>
</dbReference>
<evidence type="ECO:0000256" key="5">
    <source>
        <dbReference type="ARBA" id="ARBA00022553"/>
    </source>
</evidence>
<keyword evidence="12" id="KW-0131">Cell cycle</keyword>
<feature type="compositionally biased region" description="Polar residues" evidence="10">
    <location>
        <begin position="105"/>
        <end position="115"/>
    </location>
</feature>
<dbReference type="OrthoDB" id="298344at2759"/>
<feature type="compositionally biased region" description="Polar residues" evidence="10">
    <location>
        <begin position="55"/>
        <end position="68"/>
    </location>
</feature>
<proteinExistence type="predicted"/>
<evidence type="ECO:0000313" key="13">
    <source>
        <dbReference type="Proteomes" id="UP000554482"/>
    </source>
</evidence>
<dbReference type="Pfam" id="PF10497">
    <property type="entry name" value="zf-4CXXC_R1"/>
    <property type="match status" value="1"/>
</dbReference>
<dbReference type="GO" id="GO:0051301">
    <property type="term" value="P:cell division"/>
    <property type="evidence" value="ECO:0007669"/>
    <property type="project" value="UniProtKB-KW"/>
</dbReference>
<keyword evidence="4" id="KW-1017">Isopeptide bond</keyword>
<protein>
    <submittedName>
        <fullName evidence="12">Cell division cycle-associated 7-like protein</fullName>
    </submittedName>
</protein>
<evidence type="ECO:0000313" key="12">
    <source>
        <dbReference type="EMBL" id="KAF5181603.1"/>
    </source>
</evidence>
<feature type="region of interest" description="Disordered" evidence="10">
    <location>
        <begin position="249"/>
        <end position="408"/>
    </location>
</feature>
<feature type="compositionally biased region" description="Basic and acidic residues" evidence="10">
    <location>
        <begin position="387"/>
        <end position="396"/>
    </location>
</feature>
<dbReference type="PANTHER" id="PTHR31169:SF8">
    <property type="entry name" value="ZINC-FINGER DOMAIN OF MONOAMINE-OXIDASE A REPRESSOR R1 PROTEIN"/>
    <property type="match status" value="1"/>
</dbReference>
<evidence type="ECO:0000256" key="8">
    <source>
        <dbReference type="ARBA" id="ARBA00023163"/>
    </source>
</evidence>
<dbReference type="GO" id="GO:0006355">
    <property type="term" value="P:regulation of DNA-templated transcription"/>
    <property type="evidence" value="ECO:0007669"/>
    <property type="project" value="InterPro"/>
</dbReference>
<dbReference type="InterPro" id="IPR040221">
    <property type="entry name" value="CDCA7/CDA7L"/>
</dbReference>
<feature type="compositionally biased region" description="Basic residues" evidence="10">
    <location>
        <begin position="397"/>
        <end position="406"/>
    </location>
</feature>
<evidence type="ECO:0000256" key="2">
    <source>
        <dbReference type="ARBA" id="ARBA00004496"/>
    </source>
</evidence>
<dbReference type="SMART" id="SM00571">
    <property type="entry name" value="DDT"/>
    <property type="match status" value="1"/>
</dbReference>
<feature type="domain" description="DDT" evidence="11">
    <location>
        <begin position="451"/>
        <end position="516"/>
    </location>
</feature>
<dbReference type="PANTHER" id="PTHR31169">
    <property type="entry name" value="OS05G0300700 PROTEIN"/>
    <property type="match status" value="1"/>
</dbReference>
<keyword evidence="8" id="KW-0804">Transcription</keyword>
<keyword evidence="6" id="KW-0832">Ubl conjugation</keyword>
<evidence type="ECO:0000259" key="11">
    <source>
        <dbReference type="PROSITE" id="PS50827"/>
    </source>
</evidence>
<comment type="subcellular location">
    <subcellularLocation>
        <location evidence="2">Cytoplasm</location>
    </subcellularLocation>
    <subcellularLocation>
        <location evidence="1">Nucleus</location>
    </subcellularLocation>
</comment>
<dbReference type="GO" id="GO:0005634">
    <property type="term" value="C:nucleus"/>
    <property type="evidence" value="ECO:0007669"/>
    <property type="project" value="UniProtKB-SubCell"/>
</dbReference>
<dbReference type="InterPro" id="IPR018501">
    <property type="entry name" value="DDT_dom"/>
</dbReference>
<evidence type="ECO:0000256" key="6">
    <source>
        <dbReference type="ARBA" id="ARBA00022843"/>
    </source>
</evidence>
<evidence type="ECO:0000256" key="3">
    <source>
        <dbReference type="ARBA" id="ARBA00022490"/>
    </source>
</evidence>
<feature type="compositionally biased region" description="Basic residues" evidence="10">
    <location>
        <begin position="274"/>
        <end position="283"/>
    </location>
</feature>